<dbReference type="Pfam" id="PF00383">
    <property type="entry name" value="dCMP_cyt_deam_1"/>
    <property type="match status" value="1"/>
</dbReference>
<dbReference type="GO" id="GO:0047974">
    <property type="term" value="F:guanosine deaminase activity"/>
    <property type="evidence" value="ECO:0007669"/>
    <property type="project" value="TreeGrafter"/>
</dbReference>
<dbReference type="GO" id="GO:0008270">
    <property type="term" value="F:zinc ion binding"/>
    <property type="evidence" value="ECO:0007669"/>
    <property type="project" value="InterPro"/>
</dbReference>
<evidence type="ECO:0000256" key="2">
    <source>
        <dbReference type="ARBA" id="ARBA00022833"/>
    </source>
</evidence>
<organism evidence="4 5">
    <name type="scientific">Vulgatibacter incomptus</name>
    <dbReference type="NCBI Taxonomy" id="1391653"/>
    <lineage>
        <taxon>Bacteria</taxon>
        <taxon>Pseudomonadati</taxon>
        <taxon>Myxococcota</taxon>
        <taxon>Myxococcia</taxon>
        <taxon>Myxococcales</taxon>
        <taxon>Cystobacterineae</taxon>
        <taxon>Vulgatibacteraceae</taxon>
        <taxon>Vulgatibacter</taxon>
    </lineage>
</organism>
<accession>A0A0K1PGD0</accession>
<evidence type="ECO:0000259" key="3">
    <source>
        <dbReference type="PROSITE" id="PS51747"/>
    </source>
</evidence>
<dbReference type="Proteomes" id="UP000055590">
    <property type="component" value="Chromosome"/>
</dbReference>
<dbReference type="PROSITE" id="PS51747">
    <property type="entry name" value="CYT_DCMP_DEAMINASES_2"/>
    <property type="match status" value="1"/>
</dbReference>
<dbReference type="AlphaFoldDB" id="A0A0K1PGD0"/>
<feature type="domain" description="CMP/dCMP-type deaminase" evidence="3">
    <location>
        <begin position="3"/>
        <end position="114"/>
    </location>
</feature>
<protein>
    <submittedName>
        <fullName evidence="4">tRNA-specific adenosine-34 deaminase</fullName>
    </submittedName>
</protein>
<sequence>METPVEDFMREAIALARENIEAGGRPFGAVLVRDGRVVARGVNQVNRMKDPTAHAELLAIREASQILGSATLAGCVVYASGHPCPMCLAAMYLSGIEAAWFAYSNEEGEAYGLSTAPIYEQMAREPRERSLALRPLRPADEDGLYDEWERKRG</sequence>
<dbReference type="InterPro" id="IPR016193">
    <property type="entry name" value="Cytidine_deaminase-like"/>
</dbReference>
<dbReference type="OrthoDB" id="9802676at2"/>
<dbReference type="PANTHER" id="PTHR11079:SF161">
    <property type="entry name" value="CMP_DCMP-TYPE DEAMINASE DOMAIN-CONTAINING PROTEIN"/>
    <property type="match status" value="1"/>
</dbReference>
<reference evidence="4 5" key="1">
    <citation type="submission" date="2015-08" db="EMBL/GenBank/DDBJ databases">
        <authorList>
            <person name="Babu N.S."/>
            <person name="Beckwith C.J."/>
            <person name="Beseler K.G."/>
            <person name="Brison A."/>
            <person name="Carone J.V."/>
            <person name="Caskin T.P."/>
            <person name="Diamond M."/>
            <person name="Durham M.E."/>
            <person name="Foxe J.M."/>
            <person name="Go M."/>
            <person name="Henderson B.A."/>
            <person name="Jones I.B."/>
            <person name="McGettigan J.A."/>
            <person name="Micheletti S.J."/>
            <person name="Nasrallah M.E."/>
            <person name="Ortiz D."/>
            <person name="Piller C.R."/>
            <person name="Privatt S.R."/>
            <person name="Schneider S.L."/>
            <person name="Sharp S."/>
            <person name="Smith T.C."/>
            <person name="Stanton J.D."/>
            <person name="Ullery H.E."/>
            <person name="Wilson R.J."/>
            <person name="Serrano M.G."/>
            <person name="Buck G."/>
            <person name="Lee V."/>
            <person name="Wang Y."/>
            <person name="Carvalho R."/>
            <person name="Voegtly L."/>
            <person name="Shi R."/>
            <person name="Duckworth R."/>
            <person name="Johnson A."/>
            <person name="Loviza R."/>
            <person name="Walstead R."/>
            <person name="Shah Z."/>
            <person name="Kiflezghi M."/>
            <person name="Wade K."/>
            <person name="Ball S.L."/>
            <person name="Bradley K.W."/>
            <person name="Asai D.J."/>
            <person name="Bowman C.A."/>
            <person name="Russell D.A."/>
            <person name="Pope W.H."/>
            <person name="Jacobs-Sera D."/>
            <person name="Hendrix R.W."/>
            <person name="Hatfull G.F."/>
        </authorList>
    </citation>
    <scope>NUCLEOTIDE SEQUENCE [LARGE SCALE GENOMIC DNA]</scope>
    <source>
        <strain evidence="4 5">DSM 27710</strain>
    </source>
</reference>
<dbReference type="InterPro" id="IPR016192">
    <property type="entry name" value="APOBEC/CMP_deaminase_Zn-bd"/>
</dbReference>
<proteinExistence type="predicted"/>
<dbReference type="Gene3D" id="3.40.140.10">
    <property type="entry name" value="Cytidine Deaminase, domain 2"/>
    <property type="match status" value="1"/>
</dbReference>
<keyword evidence="5" id="KW-1185">Reference proteome</keyword>
<dbReference type="PANTHER" id="PTHR11079">
    <property type="entry name" value="CYTOSINE DEAMINASE FAMILY MEMBER"/>
    <property type="match status" value="1"/>
</dbReference>
<keyword evidence="2" id="KW-0862">Zinc</keyword>
<keyword evidence="1" id="KW-0479">Metal-binding</keyword>
<dbReference type="KEGG" id="vin:AKJ08_2980"/>
<dbReference type="FunFam" id="3.40.140.10:FF:000051">
    <property type="entry name" value="Nucleoside deaminase"/>
    <property type="match status" value="1"/>
</dbReference>
<evidence type="ECO:0000313" key="4">
    <source>
        <dbReference type="EMBL" id="AKU92593.1"/>
    </source>
</evidence>
<name>A0A0K1PGD0_9BACT</name>
<gene>
    <name evidence="4" type="ORF">AKJ08_2980</name>
</gene>
<dbReference type="STRING" id="1391653.AKJ08_2980"/>
<dbReference type="GO" id="GO:0006152">
    <property type="term" value="P:purine nucleoside catabolic process"/>
    <property type="evidence" value="ECO:0007669"/>
    <property type="project" value="TreeGrafter"/>
</dbReference>
<dbReference type="CDD" id="cd01285">
    <property type="entry name" value="nucleoside_deaminase"/>
    <property type="match status" value="1"/>
</dbReference>
<dbReference type="SUPFAM" id="SSF53927">
    <property type="entry name" value="Cytidine deaminase-like"/>
    <property type="match status" value="1"/>
</dbReference>
<evidence type="ECO:0000313" key="5">
    <source>
        <dbReference type="Proteomes" id="UP000055590"/>
    </source>
</evidence>
<evidence type="ECO:0000256" key="1">
    <source>
        <dbReference type="ARBA" id="ARBA00022723"/>
    </source>
</evidence>
<dbReference type="PROSITE" id="PS00903">
    <property type="entry name" value="CYT_DCMP_DEAMINASES_1"/>
    <property type="match status" value="1"/>
</dbReference>
<dbReference type="EMBL" id="CP012332">
    <property type="protein sequence ID" value="AKU92593.1"/>
    <property type="molecule type" value="Genomic_DNA"/>
</dbReference>
<dbReference type="InterPro" id="IPR002125">
    <property type="entry name" value="CMP_dCMP_dom"/>
</dbReference>
<dbReference type="RefSeq" id="WP_050726741.1">
    <property type="nucleotide sequence ID" value="NZ_CP012332.1"/>
</dbReference>
<dbReference type="PATRIC" id="fig|1391653.3.peg.3103"/>